<evidence type="ECO:0000256" key="1">
    <source>
        <dbReference type="ARBA" id="ARBA00004418"/>
    </source>
</evidence>
<keyword evidence="3" id="KW-0732">Signal</keyword>
<dbReference type="PRINTS" id="PR00909">
    <property type="entry name" value="SPERMDNBNDNG"/>
</dbReference>
<evidence type="ECO:0000313" key="6">
    <source>
        <dbReference type="Proteomes" id="UP001237448"/>
    </source>
</evidence>
<evidence type="ECO:0000256" key="3">
    <source>
        <dbReference type="ARBA" id="ARBA00022729"/>
    </source>
</evidence>
<dbReference type="InterPro" id="IPR006059">
    <property type="entry name" value="SBP"/>
</dbReference>
<protein>
    <submittedName>
        <fullName evidence="5">Spermidine/putrescine transport system substrate-binding protein</fullName>
    </submittedName>
</protein>
<organism evidence="5 6">
    <name type="scientific">Labrys monachus</name>
    <dbReference type="NCBI Taxonomy" id="217067"/>
    <lineage>
        <taxon>Bacteria</taxon>
        <taxon>Pseudomonadati</taxon>
        <taxon>Pseudomonadota</taxon>
        <taxon>Alphaproteobacteria</taxon>
        <taxon>Hyphomicrobiales</taxon>
        <taxon>Xanthobacteraceae</taxon>
        <taxon>Labrys</taxon>
    </lineage>
</organism>
<comment type="caution">
    <text evidence="5">The sequence shown here is derived from an EMBL/GenBank/DDBJ whole genome shotgun (WGS) entry which is preliminary data.</text>
</comment>
<dbReference type="PANTHER" id="PTHR30222">
    <property type="entry name" value="SPERMIDINE/PUTRESCINE-BINDING PERIPLASMIC PROTEIN"/>
    <property type="match status" value="1"/>
</dbReference>
<keyword evidence="6" id="KW-1185">Reference proteome</keyword>
<name>A0ABU0FAG1_9HYPH</name>
<sequence length="381" mass="41782">MAKFEGRGLFADRISRRGFIKTGALVGLGVSAGLSFDAAKAADGGVLNLLSWPGHASPEVVGGFEKQYNVKVQAKEYTGGEEMMALLQSSPPGTFDVVLTDAEYVTMLAKAGQIDALDPAQYPLNDFWPQFQKFPLHWEGGKLYSLINSFGYLGLVYNNTKLSAEEAKSYKVMWDGKVTKKVGMYDWYLPNMSCLSMYNGNRPPYDVDKAKFAKLSDTLMSLSPQMSGIGPWSSVFSSLTNGEAWVMPGVGAWAAILLQKNGVPVVASIPDEGGVQWTESLSIVSSSANKDLAVKFLQYRASSAGQVQTATKSSYVASMPSKAGWKLLNETDPKMADLLEHRFDKRNVMNEITDGKIEIRGLPTQQTIEDWTDVWTRFKNA</sequence>
<dbReference type="Proteomes" id="UP001237448">
    <property type="component" value="Unassembled WGS sequence"/>
</dbReference>
<keyword evidence="2" id="KW-0813">Transport</keyword>
<dbReference type="PANTHER" id="PTHR30222:SF17">
    <property type="entry name" value="SPERMIDINE_PUTRESCINE-BINDING PERIPLASMIC PROTEIN"/>
    <property type="match status" value="1"/>
</dbReference>
<dbReference type="Gene3D" id="3.40.190.10">
    <property type="entry name" value="Periplasmic binding protein-like II"/>
    <property type="match status" value="2"/>
</dbReference>
<keyword evidence="4" id="KW-0574">Periplasm</keyword>
<dbReference type="PROSITE" id="PS51318">
    <property type="entry name" value="TAT"/>
    <property type="match status" value="1"/>
</dbReference>
<dbReference type="EMBL" id="JAUSVK010000001">
    <property type="protein sequence ID" value="MDQ0391618.1"/>
    <property type="molecule type" value="Genomic_DNA"/>
</dbReference>
<dbReference type="Pfam" id="PF13416">
    <property type="entry name" value="SBP_bac_8"/>
    <property type="match status" value="1"/>
</dbReference>
<dbReference type="InterPro" id="IPR006311">
    <property type="entry name" value="TAT_signal"/>
</dbReference>
<dbReference type="InterPro" id="IPR001188">
    <property type="entry name" value="Sperm_putr-bd"/>
</dbReference>
<comment type="subcellular location">
    <subcellularLocation>
        <location evidence="1">Periplasm</location>
    </subcellularLocation>
</comment>
<evidence type="ECO:0000256" key="4">
    <source>
        <dbReference type="ARBA" id="ARBA00022764"/>
    </source>
</evidence>
<dbReference type="SUPFAM" id="SSF53850">
    <property type="entry name" value="Periplasmic binding protein-like II"/>
    <property type="match status" value="1"/>
</dbReference>
<reference evidence="5 6" key="1">
    <citation type="submission" date="2023-07" db="EMBL/GenBank/DDBJ databases">
        <title>Genomic Encyclopedia of Type Strains, Phase IV (KMG-IV): sequencing the most valuable type-strain genomes for metagenomic binning, comparative biology and taxonomic classification.</title>
        <authorList>
            <person name="Goeker M."/>
        </authorList>
    </citation>
    <scope>NUCLEOTIDE SEQUENCE [LARGE SCALE GENOMIC DNA]</scope>
    <source>
        <strain evidence="5 6">DSM 5896</strain>
    </source>
</reference>
<evidence type="ECO:0000256" key="2">
    <source>
        <dbReference type="ARBA" id="ARBA00022448"/>
    </source>
</evidence>
<accession>A0ABU0FAG1</accession>
<evidence type="ECO:0000313" key="5">
    <source>
        <dbReference type="EMBL" id="MDQ0391618.1"/>
    </source>
</evidence>
<proteinExistence type="predicted"/>
<gene>
    <name evidence="5" type="ORF">J3R73_001410</name>
</gene>